<name>A0A1L3MVZ3_9BACI</name>
<evidence type="ECO:0000313" key="3">
    <source>
        <dbReference type="Proteomes" id="UP000181936"/>
    </source>
</evidence>
<accession>A0A1L3MVZ3</accession>
<keyword evidence="1" id="KW-0472">Membrane</keyword>
<dbReference type="EMBL" id="CP016020">
    <property type="protein sequence ID" value="APH06511.1"/>
    <property type="molecule type" value="Genomic_DNA"/>
</dbReference>
<sequence length="95" mass="10468">MLLGSENIMVVNAIVVIVVVKHLLIQLIMFFIVLEKVTTIFYTLKKGNVALLTENLVSVAENPSIEASAANRYVFLLQETELKQTVSKVACMIGS</sequence>
<gene>
    <name evidence="2" type="ORF">A9C19_18255</name>
</gene>
<keyword evidence="1" id="KW-0812">Transmembrane</keyword>
<reference evidence="2 3" key="1">
    <citation type="journal article" date="2016" name="Sci. Rep.">
        <title>Complete genome sequence and transcriptomic analysis of a novel marine strain Bacillus weihaiensis reveals the mechanism of brown algae degradation.</title>
        <authorList>
            <person name="Zhu Y."/>
            <person name="Chen P."/>
            <person name="Bao Y."/>
            <person name="Men Y."/>
            <person name="Zeng Y."/>
            <person name="Yang J."/>
            <person name="Sun J."/>
            <person name="Sun Y."/>
        </authorList>
    </citation>
    <scope>NUCLEOTIDE SEQUENCE [LARGE SCALE GENOMIC DNA]</scope>
    <source>
        <strain evidence="2 3">Alg07</strain>
    </source>
</reference>
<feature type="transmembrane region" description="Helical" evidence="1">
    <location>
        <begin position="12"/>
        <end position="34"/>
    </location>
</feature>
<proteinExistence type="predicted"/>
<organism evidence="2 3">
    <name type="scientific">Bacillus weihaiensis</name>
    <dbReference type="NCBI Taxonomy" id="1547283"/>
    <lineage>
        <taxon>Bacteria</taxon>
        <taxon>Bacillati</taxon>
        <taxon>Bacillota</taxon>
        <taxon>Bacilli</taxon>
        <taxon>Bacillales</taxon>
        <taxon>Bacillaceae</taxon>
        <taxon>Bacillus</taxon>
    </lineage>
</organism>
<dbReference type="AlphaFoldDB" id="A0A1L3MVZ3"/>
<keyword evidence="3" id="KW-1185">Reference proteome</keyword>
<keyword evidence="1" id="KW-1133">Transmembrane helix</keyword>
<evidence type="ECO:0000313" key="2">
    <source>
        <dbReference type="EMBL" id="APH06511.1"/>
    </source>
</evidence>
<dbReference type="Proteomes" id="UP000181936">
    <property type="component" value="Chromosome"/>
</dbReference>
<dbReference type="KEGG" id="bwh:A9C19_18255"/>
<evidence type="ECO:0000256" key="1">
    <source>
        <dbReference type="SAM" id="Phobius"/>
    </source>
</evidence>
<protein>
    <submittedName>
        <fullName evidence="2">Uncharacterized protein</fullName>
    </submittedName>
</protein>